<evidence type="ECO:0000256" key="1">
    <source>
        <dbReference type="ARBA" id="ARBA00000829"/>
    </source>
</evidence>
<dbReference type="Gene3D" id="2.60.40.10">
    <property type="entry name" value="Immunoglobulins"/>
    <property type="match status" value="3"/>
</dbReference>
<evidence type="ECO:0000313" key="21">
    <source>
        <dbReference type="Proteomes" id="UP001225933"/>
    </source>
</evidence>
<dbReference type="InterPro" id="IPR006102">
    <property type="entry name" value="Ig-like_GH2"/>
</dbReference>
<gene>
    <name evidence="20" type="ORF">QX233_09295</name>
</gene>
<dbReference type="GO" id="GO:0005975">
    <property type="term" value="P:carbohydrate metabolic process"/>
    <property type="evidence" value="ECO:0007669"/>
    <property type="project" value="InterPro"/>
</dbReference>
<dbReference type="InterPro" id="IPR036156">
    <property type="entry name" value="Beta-gal/glucu_dom_sf"/>
</dbReference>
<dbReference type="PANTHER" id="PTHR43730:SF1">
    <property type="entry name" value="BETA-MANNOSIDASE"/>
    <property type="match status" value="1"/>
</dbReference>
<dbReference type="GO" id="GO:0006516">
    <property type="term" value="P:glycoprotein catabolic process"/>
    <property type="evidence" value="ECO:0007669"/>
    <property type="project" value="TreeGrafter"/>
</dbReference>
<comment type="catalytic activity">
    <reaction evidence="1">
        <text>Hydrolysis of terminal, non-reducing beta-D-mannose residues in beta-D-mannosides.</text>
        <dbReference type="EC" id="3.2.1.25"/>
    </reaction>
</comment>
<organism evidence="20 21">
    <name type="scientific">Chryseobacterium gambrini</name>
    <dbReference type="NCBI Taxonomy" id="373672"/>
    <lineage>
        <taxon>Bacteria</taxon>
        <taxon>Pseudomonadati</taxon>
        <taxon>Bacteroidota</taxon>
        <taxon>Flavobacteriia</taxon>
        <taxon>Flavobacteriales</taxon>
        <taxon>Weeksellaceae</taxon>
        <taxon>Chryseobacterium group</taxon>
        <taxon>Chryseobacterium</taxon>
    </lineage>
</organism>
<comment type="subunit">
    <text evidence="5">Homodimer.</text>
</comment>
<dbReference type="SUPFAM" id="SSF49785">
    <property type="entry name" value="Galactose-binding domain-like"/>
    <property type="match status" value="1"/>
</dbReference>
<dbReference type="FunFam" id="2.60.120.260:FF:000060">
    <property type="entry name" value="Probable beta-mannosidase"/>
    <property type="match status" value="1"/>
</dbReference>
<evidence type="ECO:0000259" key="19">
    <source>
        <dbReference type="Pfam" id="PF22666"/>
    </source>
</evidence>
<comment type="similarity">
    <text evidence="13">Belongs to the glycosyl hydrolase 2 family. Beta-mannosidase B subfamily.</text>
</comment>
<dbReference type="FunFam" id="3.20.20.80:FF:000050">
    <property type="entry name" value="Beta-mannosidase B"/>
    <property type="match status" value="1"/>
</dbReference>
<evidence type="ECO:0000256" key="4">
    <source>
        <dbReference type="ARBA" id="ARBA00004740"/>
    </source>
</evidence>
<dbReference type="InterPro" id="IPR054593">
    <property type="entry name" value="Beta-mannosidase-like_N2"/>
</dbReference>
<keyword evidence="10" id="KW-0325">Glycoprotein</keyword>
<dbReference type="Proteomes" id="UP001225933">
    <property type="component" value="Unassembled WGS sequence"/>
</dbReference>
<evidence type="ECO:0000256" key="2">
    <source>
        <dbReference type="ARBA" id="ARBA00004371"/>
    </source>
</evidence>
<accession>A0AAJ1R6V7</accession>
<dbReference type="Pfam" id="PF17753">
    <property type="entry name" value="Ig_mannosidase"/>
    <property type="match status" value="1"/>
</dbReference>
<sequence>MKKSILFTFLFIQIFTNAQTSERNLSSEKWKFKNAKENNWLTASVPGTVHLDLMNNKIIPDPYKDENEKKVQWIENEDWDYQTSFNISSKDLENQNIELIFNGLDTFSEIYLNGKLIESTDNMFRKWTIPVKQSLKKGENVLQVKFRSAVNVGKELAQKVPFIMPESPRSFVRKAQYQFGWDWGPRLVTAGIWKDVKLNFWNAARLDHVKIEQKNLTKQKADLNIQAEIFTEKEGKYTFSINGKSQNISLKSGLNLISIPYQIQNPKLWQPNGWGNPNLYDIKVSLQKDSKMIAEKSEKIGLRTVELIQEKDEKGKSFYFKVNGKPMYTKGTNWIPGDSFSPRMTKEKYQQLIKACKDANMNMIRVWGGGIYEDDEFYKACDENGILVWQDFMFAGSFYPSDENFQKNVELEVKDQIERIQNHPSLALWCGNNEIDEAIVNWGYQKQFKYSKEDSLQVWKDYKKIFHEVIPNAIQKYASSDKQIYWESSPSIGWGHKESLTEGDSHYWGVWWGEQTFEICNEKVPRFASEYGFQGMPTLETTKSMFSGNPDLSLQNGTIKAHEKHSRGWEIIENYMKRDYKVPTDFVKYNYVSQLLQARGMQIAIEAHRRAKPYNMGTLYWQLNDCWPVVSWSSIDYSGNWKALHYQVKRSFENQVILMAEKEGILTFYAINDQTRKFDDVFVEIEIVNFQGKVLDEITTVPNGKTLEEIVPFDPIEIQNLVSDSNRNETFLKLTLKDTNGKIIAESNYFFAKPKDLKLTKPALKIRKISATEIEISTDVLAKDVYLMGDTHFSDNFFDLLPKTAKRIILSKPLEKIEVMSLFDTMN</sequence>
<dbReference type="Pfam" id="PF00703">
    <property type="entry name" value="Glyco_hydro_2"/>
    <property type="match status" value="1"/>
</dbReference>
<dbReference type="SUPFAM" id="SSF51445">
    <property type="entry name" value="(Trans)glycosidases"/>
    <property type="match status" value="1"/>
</dbReference>
<feature type="domain" description="Glycoside hydrolase family 2 immunoglobulin-like beta-sandwich" evidence="16">
    <location>
        <begin position="209"/>
        <end position="303"/>
    </location>
</feature>
<protein>
    <recommendedName>
        <fullName evidence="14">Beta-mannosidase B</fullName>
        <ecNumber evidence="6">3.2.1.25</ecNumber>
    </recommendedName>
    <alternativeName>
        <fullName evidence="15">Mannanase B</fullName>
    </alternativeName>
</protein>
<dbReference type="EMBL" id="JAUHGV010000008">
    <property type="protein sequence ID" value="MDN4012653.1"/>
    <property type="molecule type" value="Genomic_DNA"/>
</dbReference>
<dbReference type="SUPFAM" id="SSF49303">
    <property type="entry name" value="beta-Galactosidase/glucuronidase domain"/>
    <property type="match status" value="3"/>
</dbReference>
<dbReference type="GO" id="GO:0004567">
    <property type="term" value="F:beta-mannosidase activity"/>
    <property type="evidence" value="ECO:0007669"/>
    <property type="project" value="UniProtKB-EC"/>
</dbReference>
<evidence type="ECO:0000256" key="7">
    <source>
        <dbReference type="ARBA" id="ARBA00022525"/>
    </source>
</evidence>
<dbReference type="GO" id="GO:0005576">
    <property type="term" value="C:extracellular region"/>
    <property type="evidence" value="ECO:0007669"/>
    <property type="project" value="UniProtKB-SubCell"/>
</dbReference>
<keyword evidence="9 20" id="KW-0378">Hydrolase</keyword>
<dbReference type="InterPro" id="IPR017853">
    <property type="entry name" value="GH"/>
</dbReference>
<dbReference type="EC" id="3.2.1.25" evidence="6"/>
<evidence type="ECO:0000256" key="11">
    <source>
        <dbReference type="ARBA" id="ARBA00023228"/>
    </source>
</evidence>
<dbReference type="InterPro" id="IPR013783">
    <property type="entry name" value="Ig-like_fold"/>
</dbReference>
<comment type="subcellular location">
    <subcellularLocation>
        <location evidence="2">Lysosome</location>
    </subcellularLocation>
    <subcellularLocation>
        <location evidence="3">Secreted</location>
    </subcellularLocation>
</comment>
<evidence type="ECO:0000256" key="3">
    <source>
        <dbReference type="ARBA" id="ARBA00004613"/>
    </source>
</evidence>
<dbReference type="AlphaFoldDB" id="A0AAJ1R6V7"/>
<keyword evidence="7" id="KW-0964">Secreted</keyword>
<feature type="domain" description="Mannosidase Ig/CBM-like" evidence="18">
    <location>
        <begin position="666"/>
        <end position="756"/>
    </location>
</feature>
<dbReference type="Pfam" id="PF22666">
    <property type="entry name" value="Glyco_hydro_2_N2"/>
    <property type="match status" value="1"/>
</dbReference>
<dbReference type="InterPro" id="IPR008979">
    <property type="entry name" value="Galactose-bd-like_sf"/>
</dbReference>
<dbReference type="InterPro" id="IPR041625">
    <property type="entry name" value="Beta-mannosidase_Ig"/>
</dbReference>
<evidence type="ECO:0000256" key="6">
    <source>
        <dbReference type="ARBA" id="ARBA00012754"/>
    </source>
</evidence>
<keyword evidence="11" id="KW-0458">Lysosome</keyword>
<evidence type="ECO:0000259" key="17">
    <source>
        <dbReference type="Pfam" id="PF17753"/>
    </source>
</evidence>
<evidence type="ECO:0000256" key="10">
    <source>
        <dbReference type="ARBA" id="ARBA00023180"/>
    </source>
</evidence>
<feature type="domain" description="Beta-mannosidase-like galactose-binding" evidence="19">
    <location>
        <begin position="30"/>
        <end position="194"/>
    </location>
</feature>
<dbReference type="GO" id="GO:0005764">
    <property type="term" value="C:lysosome"/>
    <property type="evidence" value="ECO:0007669"/>
    <property type="project" value="UniProtKB-SubCell"/>
</dbReference>
<name>A0AAJ1R6V7_9FLAO</name>
<dbReference type="Gene3D" id="2.60.120.260">
    <property type="entry name" value="Galactose-binding domain-like"/>
    <property type="match status" value="1"/>
</dbReference>
<dbReference type="PANTHER" id="PTHR43730">
    <property type="entry name" value="BETA-MANNOSIDASE"/>
    <property type="match status" value="1"/>
</dbReference>
<dbReference type="Gene3D" id="3.20.20.80">
    <property type="entry name" value="Glycosidases"/>
    <property type="match status" value="1"/>
</dbReference>
<evidence type="ECO:0000259" key="18">
    <source>
        <dbReference type="Pfam" id="PF17786"/>
    </source>
</evidence>
<feature type="domain" description="Beta-mannosidase Ig-fold" evidence="17">
    <location>
        <begin position="761"/>
        <end position="825"/>
    </location>
</feature>
<reference evidence="20" key="1">
    <citation type="submission" date="2023-06" db="EMBL/GenBank/DDBJ databases">
        <title>Two Chryseobacterium gambrini strains from China.</title>
        <authorList>
            <person name="Zeng J."/>
            <person name="Wu Y."/>
        </authorList>
    </citation>
    <scope>NUCLEOTIDE SEQUENCE</scope>
    <source>
        <strain evidence="20">SQ219</strain>
    </source>
</reference>
<comment type="pathway">
    <text evidence="4">Glycan metabolism; N-glycan degradation.</text>
</comment>
<evidence type="ECO:0000256" key="12">
    <source>
        <dbReference type="ARBA" id="ARBA00023295"/>
    </source>
</evidence>
<dbReference type="InterPro" id="IPR050887">
    <property type="entry name" value="Beta-mannosidase_GH2"/>
</dbReference>
<evidence type="ECO:0000313" key="20">
    <source>
        <dbReference type="EMBL" id="MDN4012653.1"/>
    </source>
</evidence>
<evidence type="ECO:0000256" key="9">
    <source>
        <dbReference type="ARBA" id="ARBA00022801"/>
    </source>
</evidence>
<evidence type="ECO:0000256" key="5">
    <source>
        <dbReference type="ARBA" id="ARBA00011738"/>
    </source>
</evidence>
<evidence type="ECO:0000256" key="8">
    <source>
        <dbReference type="ARBA" id="ARBA00022729"/>
    </source>
</evidence>
<keyword evidence="12" id="KW-0326">Glycosidase</keyword>
<keyword evidence="8" id="KW-0732">Signal</keyword>
<evidence type="ECO:0000256" key="15">
    <source>
        <dbReference type="ARBA" id="ARBA00041614"/>
    </source>
</evidence>
<dbReference type="Pfam" id="PF17786">
    <property type="entry name" value="Mannosidase_ig"/>
    <property type="match status" value="1"/>
</dbReference>
<comment type="caution">
    <text evidence="20">The sequence shown here is derived from an EMBL/GenBank/DDBJ whole genome shotgun (WGS) entry which is preliminary data.</text>
</comment>
<proteinExistence type="inferred from homology"/>
<evidence type="ECO:0000256" key="13">
    <source>
        <dbReference type="ARBA" id="ARBA00038429"/>
    </source>
</evidence>
<evidence type="ECO:0000259" key="16">
    <source>
        <dbReference type="Pfam" id="PF00703"/>
    </source>
</evidence>
<dbReference type="RefSeq" id="WP_214589182.1">
    <property type="nucleotide sequence ID" value="NZ_JAUHGV010000008.1"/>
</dbReference>
<evidence type="ECO:0000256" key="14">
    <source>
        <dbReference type="ARBA" id="ARBA00041069"/>
    </source>
</evidence>
<dbReference type="InterPro" id="IPR041447">
    <property type="entry name" value="Mannosidase_ig"/>
</dbReference>